<feature type="domain" description="PGG" evidence="2">
    <location>
        <begin position="266"/>
        <end position="378"/>
    </location>
</feature>
<dbReference type="Gramene" id="mRNA:HanXRQr2_Chr09g0370611">
    <property type="protein sequence ID" value="mRNA:HanXRQr2_Chr09g0370611"/>
    <property type="gene ID" value="HanXRQr2_Chr09g0370611"/>
</dbReference>
<sequence length="405" mass="45904">MQLDIIGYLLKATNDAYKTGLQSSLRGPVHPDEDLGVRLIVNAIVAKQYSLALVLVRNFPRFSSYSDEVLYSIAKSFPDGERFVLFSSIKKKREQSEAKEVLEIVCDEIDKLEYSGTYHPFYARPILEASCQNAVEVVHEILIRSPEAIPSTDKNGYGIIQLAIIHRSEKVFRYIYEFGEHKNLYRTLEDSYKNNILHLAGKLAPVSVRNQRTRCPALQLQQDLQWQEEIKKCVFPTYITKENIFKETPDMIFNKEHKNLMKEGERWIRTMAKSCSIIAALITTLTFTAAITIPGGSDQVKWTPFLENKKALILFSISNTISLFASITTLLVFLSIQASCYHVKDFLVSLPRKVFIGLFFLLVSATAMMVAFSAVLFLVFCHQIPWMLAPIAGLAIIPTAFVVTL</sequence>
<keyword evidence="1" id="KW-1133">Transmembrane helix</keyword>
<accession>A0A9K3I3N9</accession>
<dbReference type="EMBL" id="MNCJ02000324">
    <property type="protein sequence ID" value="KAF5789385.1"/>
    <property type="molecule type" value="Genomic_DNA"/>
</dbReference>
<keyword evidence="1" id="KW-0472">Membrane</keyword>
<evidence type="ECO:0000313" key="4">
    <source>
        <dbReference type="Proteomes" id="UP000215914"/>
    </source>
</evidence>
<dbReference type="Proteomes" id="UP000215914">
    <property type="component" value="Unassembled WGS sequence"/>
</dbReference>
<organism evidence="3 4">
    <name type="scientific">Helianthus annuus</name>
    <name type="common">Common sunflower</name>
    <dbReference type="NCBI Taxonomy" id="4232"/>
    <lineage>
        <taxon>Eukaryota</taxon>
        <taxon>Viridiplantae</taxon>
        <taxon>Streptophyta</taxon>
        <taxon>Embryophyta</taxon>
        <taxon>Tracheophyta</taxon>
        <taxon>Spermatophyta</taxon>
        <taxon>Magnoliopsida</taxon>
        <taxon>eudicotyledons</taxon>
        <taxon>Gunneridae</taxon>
        <taxon>Pentapetalae</taxon>
        <taxon>asterids</taxon>
        <taxon>campanulids</taxon>
        <taxon>Asterales</taxon>
        <taxon>Asteraceae</taxon>
        <taxon>Asteroideae</taxon>
        <taxon>Heliantheae alliance</taxon>
        <taxon>Heliantheae</taxon>
        <taxon>Helianthus</taxon>
    </lineage>
</organism>
<feature type="transmembrane region" description="Helical" evidence="1">
    <location>
        <begin position="355"/>
        <end position="380"/>
    </location>
</feature>
<reference evidence="3" key="2">
    <citation type="submission" date="2020-06" db="EMBL/GenBank/DDBJ databases">
        <title>Helianthus annuus Genome sequencing and assembly Release 2.</title>
        <authorList>
            <person name="Gouzy J."/>
            <person name="Langlade N."/>
            <person name="Munos S."/>
        </authorList>
    </citation>
    <scope>NUCLEOTIDE SEQUENCE</scope>
    <source>
        <tissue evidence="3">Leaves</tissue>
    </source>
</reference>
<dbReference type="GO" id="GO:0016020">
    <property type="term" value="C:membrane"/>
    <property type="evidence" value="ECO:0000318"/>
    <property type="project" value="GO_Central"/>
</dbReference>
<feature type="transmembrane region" description="Helical" evidence="1">
    <location>
        <begin position="386"/>
        <end position="404"/>
    </location>
</feature>
<dbReference type="PANTHER" id="PTHR24177">
    <property type="entry name" value="CASKIN"/>
    <property type="match status" value="1"/>
</dbReference>
<dbReference type="PANTHER" id="PTHR24177:SF475">
    <property type="entry name" value="ANKYRIN REPEAT-CONTAINING DOMAIN, PGG DOMAIN PROTEIN-RELATED"/>
    <property type="match status" value="1"/>
</dbReference>
<gene>
    <name evidence="3" type="ORF">HanXRQr2_Chr09g0370611</name>
</gene>
<evidence type="ECO:0000256" key="1">
    <source>
        <dbReference type="SAM" id="Phobius"/>
    </source>
</evidence>
<keyword evidence="4" id="KW-1185">Reference proteome</keyword>
<reference evidence="3" key="1">
    <citation type="journal article" date="2017" name="Nature">
        <title>The sunflower genome provides insights into oil metabolism, flowering and Asterid evolution.</title>
        <authorList>
            <person name="Badouin H."/>
            <person name="Gouzy J."/>
            <person name="Grassa C.J."/>
            <person name="Murat F."/>
            <person name="Staton S.E."/>
            <person name="Cottret L."/>
            <person name="Lelandais-Briere C."/>
            <person name="Owens G.L."/>
            <person name="Carrere S."/>
            <person name="Mayjonade B."/>
            <person name="Legrand L."/>
            <person name="Gill N."/>
            <person name="Kane N.C."/>
            <person name="Bowers J.E."/>
            <person name="Hubner S."/>
            <person name="Bellec A."/>
            <person name="Berard A."/>
            <person name="Berges H."/>
            <person name="Blanchet N."/>
            <person name="Boniface M.C."/>
            <person name="Brunel D."/>
            <person name="Catrice O."/>
            <person name="Chaidir N."/>
            <person name="Claudel C."/>
            <person name="Donnadieu C."/>
            <person name="Faraut T."/>
            <person name="Fievet G."/>
            <person name="Helmstetter N."/>
            <person name="King M."/>
            <person name="Knapp S.J."/>
            <person name="Lai Z."/>
            <person name="Le Paslier M.C."/>
            <person name="Lippi Y."/>
            <person name="Lorenzon L."/>
            <person name="Mandel J.R."/>
            <person name="Marage G."/>
            <person name="Marchand G."/>
            <person name="Marquand E."/>
            <person name="Bret-Mestries E."/>
            <person name="Morien E."/>
            <person name="Nambeesan S."/>
            <person name="Nguyen T."/>
            <person name="Pegot-Espagnet P."/>
            <person name="Pouilly N."/>
            <person name="Raftis F."/>
            <person name="Sallet E."/>
            <person name="Schiex T."/>
            <person name="Thomas J."/>
            <person name="Vandecasteele C."/>
            <person name="Vares D."/>
            <person name="Vear F."/>
            <person name="Vautrin S."/>
            <person name="Crespi M."/>
            <person name="Mangin B."/>
            <person name="Burke J.M."/>
            <person name="Salse J."/>
            <person name="Munos S."/>
            <person name="Vincourt P."/>
            <person name="Rieseberg L.H."/>
            <person name="Langlade N.B."/>
        </authorList>
    </citation>
    <scope>NUCLEOTIDE SEQUENCE</scope>
    <source>
        <tissue evidence="3">Leaves</tissue>
    </source>
</reference>
<protein>
    <submittedName>
        <fullName evidence="3">Ankyrin repeat-containing domain, PGG domain-containing protein</fullName>
    </submittedName>
</protein>
<keyword evidence="1" id="KW-0812">Transmembrane</keyword>
<dbReference type="Pfam" id="PF13962">
    <property type="entry name" value="PGG"/>
    <property type="match status" value="1"/>
</dbReference>
<feature type="transmembrane region" description="Helical" evidence="1">
    <location>
        <begin position="271"/>
        <end position="293"/>
    </location>
</feature>
<feature type="transmembrane region" description="Helical" evidence="1">
    <location>
        <begin position="313"/>
        <end position="334"/>
    </location>
</feature>
<evidence type="ECO:0000313" key="3">
    <source>
        <dbReference type="EMBL" id="KAF5789385.1"/>
    </source>
</evidence>
<dbReference type="AlphaFoldDB" id="A0A9K3I3N9"/>
<dbReference type="InterPro" id="IPR026961">
    <property type="entry name" value="PGG_dom"/>
</dbReference>
<comment type="caution">
    <text evidence="3">The sequence shown here is derived from an EMBL/GenBank/DDBJ whole genome shotgun (WGS) entry which is preliminary data.</text>
</comment>
<proteinExistence type="predicted"/>
<evidence type="ECO:0000259" key="2">
    <source>
        <dbReference type="Pfam" id="PF13962"/>
    </source>
</evidence>
<name>A0A9K3I3N9_HELAN</name>